<reference evidence="2" key="1">
    <citation type="journal article" date="2019" name="Int. J. Syst. Evol. Microbiol.">
        <title>The Global Catalogue of Microorganisms (GCM) 10K type strain sequencing project: providing services to taxonomists for standard genome sequencing and annotation.</title>
        <authorList>
            <consortium name="The Broad Institute Genomics Platform"/>
            <consortium name="The Broad Institute Genome Sequencing Center for Infectious Disease"/>
            <person name="Wu L."/>
            <person name="Ma J."/>
        </authorList>
    </citation>
    <scope>NUCLEOTIDE SEQUENCE [LARGE SCALE GENOMIC DNA]</scope>
    <source>
        <strain evidence="2">JCM 8201</strain>
    </source>
</reference>
<accession>A0ABP6GTZ8</accession>
<gene>
    <name evidence="1" type="ORF">GCM10010439_35960</name>
</gene>
<name>A0ABP6GTZ8_9ACTN</name>
<organism evidence="1 2">
    <name type="scientific">Actinocorallia aurantiaca</name>
    <dbReference type="NCBI Taxonomy" id="46204"/>
    <lineage>
        <taxon>Bacteria</taxon>
        <taxon>Bacillati</taxon>
        <taxon>Actinomycetota</taxon>
        <taxon>Actinomycetes</taxon>
        <taxon>Streptosporangiales</taxon>
        <taxon>Thermomonosporaceae</taxon>
        <taxon>Actinocorallia</taxon>
    </lineage>
</organism>
<keyword evidence="2" id="KW-1185">Reference proteome</keyword>
<dbReference type="EMBL" id="BAAATZ010000013">
    <property type="protein sequence ID" value="GAA2728239.1"/>
    <property type="molecule type" value="Genomic_DNA"/>
</dbReference>
<comment type="caution">
    <text evidence="1">The sequence shown here is derived from an EMBL/GenBank/DDBJ whole genome shotgun (WGS) entry which is preliminary data.</text>
</comment>
<proteinExistence type="predicted"/>
<sequence length="101" mass="11412">MRSCRLKDVSGRLPPCPRQARQLKKLEEQIRHLRTEVARPSVRHAKGRQRIILGHVYASELRASAQEPGLPQVRYIMLCRPLMAGGRYRHVAGDSAAIPGH</sequence>
<evidence type="ECO:0000313" key="1">
    <source>
        <dbReference type="EMBL" id="GAA2728239.1"/>
    </source>
</evidence>
<dbReference type="Proteomes" id="UP001501842">
    <property type="component" value="Unassembled WGS sequence"/>
</dbReference>
<evidence type="ECO:0008006" key="3">
    <source>
        <dbReference type="Google" id="ProtNLM"/>
    </source>
</evidence>
<protein>
    <recommendedName>
        <fullName evidence="3">Transposase</fullName>
    </recommendedName>
</protein>
<evidence type="ECO:0000313" key="2">
    <source>
        <dbReference type="Proteomes" id="UP001501842"/>
    </source>
</evidence>